<reference evidence="1" key="1">
    <citation type="journal article" date="2022" name="bioRxiv">
        <title>Sequencing and chromosome-scale assembly of the giantPleurodeles waltlgenome.</title>
        <authorList>
            <person name="Brown T."/>
            <person name="Elewa A."/>
            <person name="Iarovenko S."/>
            <person name="Subramanian E."/>
            <person name="Araus A.J."/>
            <person name="Petzold A."/>
            <person name="Susuki M."/>
            <person name="Suzuki K.-i.T."/>
            <person name="Hayashi T."/>
            <person name="Toyoda A."/>
            <person name="Oliveira C."/>
            <person name="Osipova E."/>
            <person name="Leigh N.D."/>
            <person name="Simon A."/>
            <person name="Yun M.H."/>
        </authorList>
    </citation>
    <scope>NUCLEOTIDE SEQUENCE</scope>
    <source>
        <strain evidence="1">20211129_DDA</strain>
        <tissue evidence="1">Liver</tissue>
    </source>
</reference>
<dbReference type="AlphaFoldDB" id="A0AAV7MCD4"/>
<protein>
    <submittedName>
        <fullName evidence="1">Uncharacterized protein</fullName>
    </submittedName>
</protein>
<keyword evidence="2" id="KW-1185">Reference proteome</keyword>
<proteinExistence type="predicted"/>
<sequence>MENSFLIPVRAPLKRKVLPGNQKSIYCNRNKTGGEEEKALLSQNLAEEDEIGTGNQLTFKRNPEEDSEHWLLDGPVIL</sequence>
<name>A0AAV7MCD4_PLEWA</name>
<comment type="caution">
    <text evidence="1">The sequence shown here is derived from an EMBL/GenBank/DDBJ whole genome shotgun (WGS) entry which is preliminary data.</text>
</comment>
<gene>
    <name evidence="1" type="ORF">NDU88_006483</name>
</gene>
<evidence type="ECO:0000313" key="1">
    <source>
        <dbReference type="EMBL" id="KAJ1101415.1"/>
    </source>
</evidence>
<accession>A0AAV7MCD4</accession>
<organism evidence="1 2">
    <name type="scientific">Pleurodeles waltl</name>
    <name type="common">Iberian ribbed newt</name>
    <dbReference type="NCBI Taxonomy" id="8319"/>
    <lineage>
        <taxon>Eukaryota</taxon>
        <taxon>Metazoa</taxon>
        <taxon>Chordata</taxon>
        <taxon>Craniata</taxon>
        <taxon>Vertebrata</taxon>
        <taxon>Euteleostomi</taxon>
        <taxon>Amphibia</taxon>
        <taxon>Batrachia</taxon>
        <taxon>Caudata</taxon>
        <taxon>Salamandroidea</taxon>
        <taxon>Salamandridae</taxon>
        <taxon>Pleurodelinae</taxon>
        <taxon>Pleurodeles</taxon>
    </lineage>
</organism>
<evidence type="ECO:0000313" key="2">
    <source>
        <dbReference type="Proteomes" id="UP001066276"/>
    </source>
</evidence>
<dbReference type="EMBL" id="JANPWB010000014">
    <property type="protein sequence ID" value="KAJ1101415.1"/>
    <property type="molecule type" value="Genomic_DNA"/>
</dbReference>
<dbReference type="Proteomes" id="UP001066276">
    <property type="component" value="Chromosome 10"/>
</dbReference>